<keyword evidence="3" id="KW-1185">Reference proteome</keyword>
<feature type="signal peptide" evidence="1">
    <location>
        <begin position="1"/>
        <end position="23"/>
    </location>
</feature>
<dbReference type="SUPFAM" id="SSF53850">
    <property type="entry name" value="Periplasmic binding protein-like II"/>
    <property type="match status" value="1"/>
</dbReference>
<dbReference type="Gene3D" id="3.40.190.10">
    <property type="entry name" value="Periplasmic binding protein-like II"/>
    <property type="match status" value="2"/>
</dbReference>
<dbReference type="EMBL" id="JAWDIU010000002">
    <property type="protein sequence ID" value="MDU0326620.1"/>
    <property type="molecule type" value="Genomic_DNA"/>
</dbReference>
<sequence>MTALTRREALAWALLAGSTAVLSGCVPTAAPPLVLGCGEAGGSYLQFGELLADATSSSTRLRISPLPTEGSVDNLALLAARHVDLALSLVDSAAAADPAADVVAIGRVYQNYLQCVVRADGGIRTLDDLAGRTVSLGAPGSGAAATARRVLEVSGLAGSATPPRVVERTFREAVDDLAAGTIDALFWSGGVPTPQIADLATRVPITVIDTTPALDGLARAYPEVYAATTIPAGVYDAPRAVPTIGVANLLLARSDLADDLVRGLVDALIDDAPALVPADALGIQYLTPASLIDTAPLALHPAAERRYRERYG</sequence>
<proteinExistence type="predicted"/>
<dbReference type="PANTHER" id="PTHR42941">
    <property type="entry name" value="SLL1037 PROTEIN"/>
    <property type="match status" value="1"/>
</dbReference>
<evidence type="ECO:0000313" key="3">
    <source>
        <dbReference type="Proteomes" id="UP001256673"/>
    </source>
</evidence>
<feature type="chain" id="PRO_5045491478" evidence="1">
    <location>
        <begin position="24"/>
        <end position="312"/>
    </location>
</feature>
<dbReference type="InterPro" id="IPR006311">
    <property type="entry name" value="TAT_signal"/>
</dbReference>
<dbReference type="NCBIfam" id="TIGR02122">
    <property type="entry name" value="TRAP_TAXI"/>
    <property type="match status" value="1"/>
</dbReference>
<dbReference type="InterPro" id="IPR011852">
    <property type="entry name" value="TRAP_TAXI"/>
</dbReference>
<dbReference type="PROSITE" id="PS51318">
    <property type="entry name" value="TAT"/>
    <property type="match status" value="1"/>
</dbReference>
<reference evidence="2 3" key="1">
    <citation type="submission" date="2023-09" db="EMBL/GenBank/DDBJ databases">
        <title>Microbacterium fusihabitans sp. nov., Microbacterium phycihabitans sp. nov., and Microbacterium cervinum sp. nov., isolated from dried seaweeds of beach.</title>
        <authorList>
            <person name="Lee S.D."/>
        </authorList>
    </citation>
    <scope>NUCLEOTIDE SEQUENCE [LARGE SCALE GENOMIC DNA]</scope>
    <source>
        <strain evidence="2 3">KSW2-21</strain>
    </source>
</reference>
<evidence type="ECO:0000313" key="2">
    <source>
        <dbReference type="EMBL" id="MDU0326620.1"/>
    </source>
</evidence>
<organism evidence="2 3">
    <name type="scientific">Microbacterium algihabitans</name>
    <dbReference type="NCBI Taxonomy" id="3075992"/>
    <lineage>
        <taxon>Bacteria</taxon>
        <taxon>Bacillati</taxon>
        <taxon>Actinomycetota</taxon>
        <taxon>Actinomycetes</taxon>
        <taxon>Micrococcales</taxon>
        <taxon>Microbacteriaceae</taxon>
        <taxon>Microbacterium</taxon>
    </lineage>
</organism>
<dbReference type="PANTHER" id="PTHR42941:SF1">
    <property type="entry name" value="SLL1037 PROTEIN"/>
    <property type="match status" value="1"/>
</dbReference>
<dbReference type="Proteomes" id="UP001256673">
    <property type="component" value="Unassembled WGS sequence"/>
</dbReference>
<name>A0ABU3RV08_9MICO</name>
<comment type="caution">
    <text evidence="2">The sequence shown here is derived from an EMBL/GenBank/DDBJ whole genome shotgun (WGS) entry which is preliminary data.</text>
</comment>
<keyword evidence="1" id="KW-0732">Signal</keyword>
<dbReference type="PROSITE" id="PS51257">
    <property type="entry name" value="PROKAR_LIPOPROTEIN"/>
    <property type="match status" value="1"/>
</dbReference>
<protein>
    <submittedName>
        <fullName evidence="2">TAXI family TRAP transporter solute-binding subunit</fullName>
    </submittedName>
</protein>
<dbReference type="Pfam" id="PF16868">
    <property type="entry name" value="NMT1_3"/>
    <property type="match status" value="1"/>
</dbReference>
<dbReference type="RefSeq" id="WP_316001148.1">
    <property type="nucleotide sequence ID" value="NZ_JAWDIU010000002.1"/>
</dbReference>
<gene>
    <name evidence="2" type="ORF">RWH43_07600</name>
</gene>
<accession>A0ABU3RV08</accession>
<evidence type="ECO:0000256" key="1">
    <source>
        <dbReference type="SAM" id="SignalP"/>
    </source>
</evidence>